<keyword evidence="4 5" id="KW-0472">Membrane</keyword>
<name>A0A9W6AZY6_9LACO</name>
<dbReference type="RefSeq" id="WP_286135541.1">
    <property type="nucleotide sequence ID" value="NZ_BRPL01000002.1"/>
</dbReference>
<dbReference type="Proteomes" id="UP001144204">
    <property type="component" value="Unassembled WGS sequence"/>
</dbReference>
<evidence type="ECO:0000256" key="1">
    <source>
        <dbReference type="ARBA" id="ARBA00022475"/>
    </source>
</evidence>
<keyword evidence="1" id="KW-1003">Cell membrane</keyword>
<organism evidence="6 7">
    <name type="scientific">Philodulcilactobacillus myokoensis</name>
    <dbReference type="NCBI Taxonomy" id="2929573"/>
    <lineage>
        <taxon>Bacteria</taxon>
        <taxon>Bacillati</taxon>
        <taxon>Bacillota</taxon>
        <taxon>Bacilli</taxon>
        <taxon>Lactobacillales</taxon>
        <taxon>Lactobacillaceae</taxon>
        <taxon>Philodulcilactobacillus</taxon>
    </lineage>
</organism>
<evidence type="ECO:0000313" key="7">
    <source>
        <dbReference type="Proteomes" id="UP001144204"/>
    </source>
</evidence>
<comment type="caution">
    <text evidence="6">The sequence shown here is derived from an EMBL/GenBank/DDBJ whole genome shotgun (WGS) entry which is preliminary data.</text>
</comment>
<accession>A0A9W6AZY6</accession>
<feature type="transmembrane region" description="Helical" evidence="5">
    <location>
        <begin position="32"/>
        <end position="51"/>
    </location>
</feature>
<feature type="transmembrane region" description="Helical" evidence="5">
    <location>
        <begin position="92"/>
        <end position="110"/>
    </location>
</feature>
<dbReference type="EMBL" id="BRPL01000002">
    <property type="protein sequence ID" value="GLB46081.1"/>
    <property type="molecule type" value="Genomic_DNA"/>
</dbReference>
<evidence type="ECO:0000313" key="6">
    <source>
        <dbReference type="EMBL" id="GLB46081.1"/>
    </source>
</evidence>
<feature type="transmembrane region" description="Helical" evidence="5">
    <location>
        <begin position="58"/>
        <end position="80"/>
    </location>
</feature>
<proteinExistence type="predicted"/>
<evidence type="ECO:0000256" key="5">
    <source>
        <dbReference type="SAM" id="Phobius"/>
    </source>
</evidence>
<gene>
    <name evidence="6" type="ORF">WR164_00600</name>
</gene>
<evidence type="ECO:0000256" key="3">
    <source>
        <dbReference type="ARBA" id="ARBA00022989"/>
    </source>
</evidence>
<keyword evidence="3 5" id="KW-1133">Transmembrane helix</keyword>
<protein>
    <submittedName>
        <fullName evidence="6">Uncharacterized protein</fullName>
    </submittedName>
</protein>
<keyword evidence="7" id="KW-1185">Reference proteome</keyword>
<evidence type="ECO:0000256" key="4">
    <source>
        <dbReference type="ARBA" id="ARBA00023136"/>
    </source>
</evidence>
<dbReference type="InterPro" id="IPR010899">
    <property type="entry name" value="UPF0344"/>
</dbReference>
<sequence length="118" mass="12748">MFLWAHLIAGILLLLVVILALAKKDNKIAPYMIAARMLYIFMILDGFRVLVPAIQRNITLSFIKIIAAIGTIALIEFALVSKAKGKLTTNRVLAAIGGLAVVFVLGFILAQGRPFIGA</sequence>
<reference evidence="6" key="2">
    <citation type="journal article" date="2023" name="PLoS ONE">
        <title>Philodulcilactobacillus myokoensis gen. nov., sp. nov., a fructophilic, acidophilic, and agar-phobic lactic acid bacterium isolated from fermented vegetable extracts.</title>
        <authorList>
            <person name="Kouya T."/>
            <person name="Ishiyama Y."/>
            <person name="Ohashi S."/>
            <person name="Kumakubo R."/>
            <person name="Yamazaki T."/>
            <person name="Otaki T."/>
        </authorList>
    </citation>
    <scope>NUCLEOTIDE SEQUENCE</scope>
    <source>
        <strain evidence="6">WR16-4</strain>
    </source>
</reference>
<dbReference type="AlphaFoldDB" id="A0A9W6AZY6"/>
<keyword evidence="2 5" id="KW-0812">Transmembrane</keyword>
<dbReference type="Pfam" id="PF07457">
    <property type="entry name" value="DUF1516"/>
    <property type="match status" value="1"/>
</dbReference>
<evidence type="ECO:0000256" key="2">
    <source>
        <dbReference type="ARBA" id="ARBA00022692"/>
    </source>
</evidence>
<reference evidence="6" key="1">
    <citation type="submission" date="2022-07" db="EMBL/GenBank/DDBJ databases">
        <authorList>
            <person name="Kouya T."/>
            <person name="Ishiyama Y."/>
        </authorList>
    </citation>
    <scope>NUCLEOTIDE SEQUENCE</scope>
    <source>
        <strain evidence="6">WR16-4</strain>
    </source>
</reference>